<dbReference type="Proteomes" id="UP000334990">
    <property type="component" value="Unassembled WGS sequence"/>
</dbReference>
<organism evidence="2 3">
    <name type="scientific">Acrocarpospora corrugata</name>
    <dbReference type="NCBI Taxonomy" id="35763"/>
    <lineage>
        <taxon>Bacteria</taxon>
        <taxon>Bacillati</taxon>
        <taxon>Actinomycetota</taxon>
        <taxon>Actinomycetes</taxon>
        <taxon>Streptosporangiales</taxon>
        <taxon>Streptosporangiaceae</taxon>
        <taxon>Acrocarpospora</taxon>
    </lineage>
</organism>
<proteinExistence type="predicted"/>
<keyword evidence="3" id="KW-1185">Reference proteome</keyword>
<dbReference type="EMBL" id="BLAD01000064">
    <property type="protein sequence ID" value="GES03012.1"/>
    <property type="molecule type" value="Genomic_DNA"/>
</dbReference>
<evidence type="ECO:0000313" key="3">
    <source>
        <dbReference type="Proteomes" id="UP000334990"/>
    </source>
</evidence>
<accession>A0A5M3W4Q2</accession>
<gene>
    <name evidence="2" type="ORF">Acor_50780</name>
</gene>
<evidence type="ECO:0000313" key="2">
    <source>
        <dbReference type="EMBL" id="GES03012.1"/>
    </source>
</evidence>
<comment type="caution">
    <text evidence="2">The sequence shown here is derived from an EMBL/GenBank/DDBJ whole genome shotgun (WGS) entry which is preliminary data.</text>
</comment>
<evidence type="ECO:0000256" key="1">
    <source>
        <dbReference type="SAM" id="MobiDB-lite"/>
    </source>
</evidence>
<name>A0A5M3W4Q2_9ACTN</name>
<sequence length="119" mass="12279">MLVAALAIAPIAVPLGGCNPTGCGNVNSSGDTLDAGNVNSSGDTLDTGNTNSSGNYVNESVSVNSGNFANANGAANSTNSTSFSSNYADGHQRIVVVQRACKGRCSHHRRCCHRLMHRR</sequence>
<dbReference type="AlphaFoldDB" id="A0A5M3W4Q2"/>
<protein>
    <submittedName>
        <fullName evidence="2">Uncharacterized protein</fullName>
    </submittedName>
</protein>
<feature type="region of interest" description="Disordered" evidence="1">
    <location>
        <begin position="34"/>
        <end position="55"/>
    </location>
</feature>
<reference evidence="2 3" key="1">
    <citation type="submission" date="2019-10" db="EMBL/GenBank/DDBJ databases">
        <title>Whole genome shotgun sequence of Acrocarpospora corrugata NBRC 13972.</title>
        <authorList>
            <person name="Ichikawa N."/>
            <person name="Kimura A."/>
            <person name="Kitahashi Y."/>
            <person name="Komaki H."/>
            <person name="Oguchi A."/>
        </authorList>
    </citation>
    <scope>NUCLEOTIDE SEQUENCE [LARGE SCALE GENOMIC DNA]</scope>
    <source>
        <strain evidence="2 3">NBRC 13972</strain>
    </source>
</reference>